<dbReference type="Proteomes" id="UP000094802">
    <property type="component" value="Unassembled WGS sequence"/>
</dbReference>
<dbReference type="EMBL" id="AJZD02000021">
    <property type="protein sequence ID" value="OEF94972.1"/>
    <property type="molecule type" value="Genomic_DNA"/>
</dbReference>
<accession>A0A1E5FWU5</accession>
<keyword evidence="2" id="KW-0328">Glycosyltransferase</keyword>
<evidence type="ECO:0000313" key="3">
    <source>
        <dbReference type="Proteomes" id="UP000094802"/>
    </source>
</evidence>
<dbReference type="InterPro" id="IPR007577">
    <property type="entry name" value="GlycoTrfase_DXD_sugar-bd_CS"/>
</dbReference>
<comment type="caution">
    <text evidence="2">The sequence shown here is derived from an EMBL/GenBank/DDBJ whole genome shotgun (WGS) entry which is preliminary data.</text>
</comment>
<dbReference type="GO" id="GO:0000030">
    <property type="term" value="F:mannosyltransferase activity"/>
    <property type="evidence" value="ECO:0007669"/>
    <property type="project" value="TreeGrafter"/>
</dbReference>
<protein>
    <submittedName>
        <fullName evidence="2">Mannosyltransferase</fullName>
    </submittedName>
</protein>
<dbReference type="Gene3D" id="3.90.550.20">
    <property type="match status" value="1"/>
</dbReference>
<gene>
    <name evidence="2" type="ORF">A142_02560</name>
</gene>
<dbReference type="GO" id="GO:0016020">
    <property type="term" value="C:membrane"/>
    <property type="evidence" value="ECO:0007669"/>
    <property type="project" value="GOC"/>
</dbReference>
<dbReference type="AlphaFoldDB" id="A0A1E5FWU5"/>
<evidence type="ECO:0000256" key="1">
    <source>
        <dbReference type="ARBA" id="ARBA00022679"/>
    </source>
</evidence>
<dbReference type="Pfam" id="PF04488">
    <property type="entry name" value="Gly_transf_sug"/>
    <property type="match status" value="1"/>
</dbReference>
<organism evidence="2 3">
    <name type="scientific">Vibrio splendidus 12E03</name>
    <dbReference type="NCBI Taxonomy" id="1191305"/>
    <lineage>
        <taxon>Bacteria</taxon>
        <taxon>Pseudomonadati</taxon>
        <taxon>Pseudomonadota</taxon>
        <taxon>Gammaproteobacteria</taxon>
        <taxon>Vibrionales</taxon>
        <taxon>Vibrionaceae</taxon>
        <taxon>Vibrio</taxon>
    </lineage>
</organism>
<dbReference type="InterPro" id="IPR051706">
    <property type="entry name" value="Glycosyltransferase_domain"/>
</dbReference>
<evidence type="ECO:0000313" key="2">
    <source>
        <dbReference type="EMBL" id="OEF94972.1"/>
    </source>
</evidence>
<dbReference type="InterPro" id="IPR029044">
    <property type="entry name" value="Nucleotide-diphossugar_trans"/>
</dbReference>
<keyword evidence="1 2" id="KW-0808">Transferase</keyword>
<dbReference type="GO" id="GO:0051999">
    <property type="term" value="P:mannosyl-inositol phosphorylceramide biosynthetic process"/>
    <property type="evidence" value="ECO:0007669"/>
    <property type="project" value="TreeGrafter"/>
</dbReference>
<sequence>MKQNKTIHAIWLGGTPNSFSNACIDDWEKQGFTYKLWLDDNPVVIDLINGCEFARECYKRKLYAFVTDYLRLKILSLEGGLYLDTDVTISKDPFPLFDELSFSAGWESDKFLGNAIIYADKNSKILAKLVHFYENEIMSSSLYMGPKVLSYKLTQDGYQELEPCRLYEQAYFYAYDGKKLLDINAHTPRYMTHWYQHSWKSNKGIIFLKSKHKGFWGKLYTQQKYLFKIKNKFK</sequence>
<reference evidence="2 3" key="1">
    <citation type="journal article" date="2012" name="Science">
        <title>Ecological populations of bacteria act as socially cohesive units of antibiotic production and resistance.</title>
        <authorList>
            <person name="Cordero O.X."/>
            <person name="Wildschutte H."/>
            <person name="Kirkup B."/>
            <person name="Proehl S."/>
            <person name="Ngo L."/>
            <person name="Hussain F."/>
            <person name="Le Roux F."/>
            <person name="Mincer T."/>
            <person name="Polz M.F."/>
        </authorList>
    </citation>
    <scope>NUCLEOTIDE SEQUENCE [LARGE SCALE GENOMIC DNA]</scope>
    <source>
        <strain evidence="2 3">12E03</strain>
    </source>
</reference>
<proteinExistence type="predicted"/>
<dbReference type="PANTHER" id="PTHR32385">
    <property type="entry name" value="MANNOSYL PHOSPHORYLINOSITOL CERAMIDE SYNTHASE"/>
    <property type="match status" value="1"/>
</dbReference>
<dbReference type="RefSeq" id="WP_019826414.1">
    <property type="nucleotide sequence ID" value="NZ_AJZD02000021.1"/>
</dbReference>
<name>A0A1E5FWU5_VIBSP</name>
<dbReference type="SUPFAM" id="SSF53448">
    <property type="entry name" value="Nucleotide-diphospho-sugar transferases"/>
    <property type="match status" value="1"/>
</dbReference>
<dbReference type="OrthoDB" id="9802987at2"/>
<dbReference type="PANTHER" id="PTHR32385:SF15">
    <property type="entry name" value="INOSITOL PHOSPHOCERAMIDE MANNOSYLTRANSFERASE 1"/>
    <property type="match status" value="1"/>
</dbReference>